<dbReference type="AlphaFoldDB" id="A0AAW1XS27"/>
<keyword evidence="2" id="KW-1185">Reference proteome</keyword>
<protein>
    <submittedName>
        <fullName evidence="1">Uncharacterized protein</fullName>
    </submittedName>
</protein>
<organism evidence="1 2">
    <name type="scientific">Rubus argutus</name>
    <name type="common">Southern blackberry</name>
    <dbReference type="NCBI Taxonomy" id="59490"/>
    <lineage>
        <taxon>Eukaryota</taxon>
        <taxon>Viridiplantae</taxon>
        <taxon>Streptophyta</taxon>
        <taxon>Embryophyta</taxon>
        <taxon>Tracheophyta</taxon>
        <taxon>Spermatophyta</taxon>
        <taxon>Magnoliopsida</taxon>
        <taxon>eudicotyledons</taxon>
        <taxon>Gunneridae</taxon>
        <taxon>Pentapetalae</taxon>
        <taxon>rosids</taxon>
        <taxon>fabids</taxon>
        <taxon>Rosales</taxon>
        <taxon>Rosaceae</taxon>
        <taxon>Rosoideae</taxon>
        <taxon>Rosoideae incertae sedis</taxon>
        <taxon>Rubus</taxon>
    </lineage>
</organism>
<comment type="caution">
    <text evidence="1">The sequence shown here is derived from an EMBL/GenBank/DDBJ whole genome shotgun (WGS) entry which is preliminary data.</text>
</comment>
<dbReference type="Proteomes" id="UP001457282">
    <property type="component" value="Unassembled WGS sequence"/>
</dbReference>
<evidence type="ECO:0000313" key="2">
    <source>
        <dbReference type="Proteomes" id="UP001457282"/>
    </source>
</evidence>
<reference evidence="1 2" key="1">
    <citation type="journal article" date="2023" name="G3 (Bethesda)">
        <title>A chromosome-length genome assembly and annotation of blackberry (Rubus argutus, cv. 'Hillquist').</title>
        <authorList>
            <person name="Bruna T."/>
            <person name="Aryal R."/>
            <person name="Dudchenko O."/>
            <person name="Sargent D.J."/>
            <person name="Mead D."/>
            <person name="Buti M."/>
            <person name="Cavallini A."/>
            <person name="Hytonen T."/>
            <person name="Andres J."/>
            <person name="Pham M."/>
            <person name="Weisz D."/>
            <person name="Mascagni F."/>
            <person name="Usai G."/>
            <person name="Natali L."/>
            <person name="Bassil N."/>
            <person name="Fernandez G.E."/>
            <person name="Lomsadze A."/>
            <person name="Armour M."/>
            <person name="Olukolu B."/>
            <person name="Poorten T."/>
            <person name="Britton C."/>
            <person name="Davik J."/>
            <person name="Ashrafi H."/>
            <person name="Aiden E.L."/>
            <person name="Borodovsky M."/>
            <person name="Worthington M."/>
        </authorList>
    </citation>
    <scope>NUCLEOTIDE SEQUENCE [LARGE SCALE GENOMIC DNA]</scope>
    <source>
        <strain evidence="1">PI 553951</strain>
    </source>
</reference>
<name>A0AAW1XS27_RUBAR</name>
<dbReference type="EMBL" id="JBEDUW010000003">
    <property type="protein sequence ID" value="KAK9939259.1"/>
    <property type="molecule type" value="Genomic_DNA"/>
</dbReference>
<evidence type="ECO:0000313" key="1">
    <source>
        <dbReference type="EMBL" id="KAK9939259.1"/>
    </source>
</evidence>
<gene>
    <name evidence="1" type="ORF">M0R45_015962</name>
</gene>
<sequence>MADFLFLPLLSNLDREHVCNEEDAAMGTGCLDSVDLSMCWSGNGDEMVFRICGVERALGLSFLLSGREGDDFN</sequence>
<accession>A0AAW1XS27</accession>
<proteinExistence type="predicted"/>